<proteinExistence type="predicted"/>
<reference evidence="2" key="1">
    <citation type="submission" date="2021-04" db="EMBL/GenBank/DDBJ databases">
        <title>Isolation and polyphasic classification of algal microorganism.</title>
        <authorList>
            <person name="Wang S."/>
        </authorList>
    </citation>
    <scope>NUCLEOTIDE SEQUENCE</scope>
    <source>
        <strain evidence="2">720a</strain>
    </source>
</reference>
<comment type="caution">
    <text evidence="2">The sequence shown here is derived from an EMBL/GenBank/DDBJ whole genome shotgun (WGS) entry which is preliminary data.</text>
</comment>
<dbReference type="Proteomes" id="UP000675284">
    <property type="component" value="Unassembled WGS sequence"/>
</dbReference>
<organism evidence="2 3">
    <name type="scientific">Virgibacillus salarius</name>
    <dbReference type="NCBI Taxonomy" id="447199"/>
    <lineage>
        <taxon>Bacteria</taxon>
        <taxon>Bacillati</taxon>
        <taxon>Bacillota</taxon>
        <taxon>Bacilli</taxon>
        <taxon>Bacillales</taxon>
        <taxon>Bacillaceae</taxon>
        <taxon>Virgibacillus</taxon>
    </lineage>
</organism>
<evidence type="ECO:0000313" key="2">
    <source>
        <dbReference type="EMBL" id="MBR7798334.1"/>
    </source>
</evidence>
<protein>
    <submittedName>
        <fullName evidence="2">Uncharacterized protein</fullName>
    </submittedName>
</protein>
<gene>
    <name evidence="2" type="ORF">KCX74_20275</name>
</gene>
<sequence length="400" mass="47045">MLSISRNDLYEKLWSIGITKTAKELNVPYNKLKNACTSNDIPLPTASYWSSLHMGNKKPVQPSLPNPNDKRMIALGIAKKQNAVTPKKIITAVNDKKSNSTSIGKNIASSIKKEEKDKTTYFSYLESDQENLTDIYNTLKVNKNLSSKPHREIVKYRKKTQSYREDKLRINSASGEIIPEILPFIDSLFKALEKAGAKIVSKFDETEVLYKKCTFTLNFKLPCKKIMLSPDDKNYSTYHTFEYETTGKINVEVGYKVYWYKWGRYEKLIKQTKTTTPEDLLRRVFLYIFSLPEIINEKERNHIIAEEKKLKEEQERELLREQREKEYSKTQVLLNNSMNYFYSKLIKEYISAELDETTDEYEWAMKKAKWIQDSNKYQDDLLREEDKEMLLNIKTRRETL</sequence>
<feature type="coiled-coil region" evidence="1">
    <location>
        <begin position="295"/>
        <end position="331"/>
    </location>
</feature>
<name>A0A941IAU5_9BACI</name>
<evidence type="ECO:0000256" key="1">
    <source>
        <dbReference type="SAM" id="Coils"/>
    </source>
</evidence>
<accession>A0A941IAU5</accession>
<dbReference type="EMBL" id="JAGSOT010000119">
    <property type="protein sequence ID" value="MBR7798334.1"/>
    <property type="molecule type" value="Genomic_DNA"/>
</dbReference>
<dbReference type="AlphaFoldDB" id="A0A941IAU5"/>
<keyword evidence="3" id="KW-1185">Reference proteome</keyword>
<dbReference type="RefSeq" id="WP_166531046.1">
    <property type="nucleotide sequence ID" value="NZ_JAGSOT010000119.1"/>
</dbReference>
<evidence type="ECO:0000313" key="3">
    <source>
        <dbReference type="Proteomes" id="UP000675284"/>
    </source>
</evidence>
<keyword evidence="1" id="KW-0175">Coiled coil</keyword>